<sequence>MEKNDIGLNILAIGIFSITLLVLVGPLLSISPFIPATITFILLSLVTVDTLAWGNQGTNLFLNLFLSEEQKQRIIHHEAGHFLTAYLYEIPIIGYTLTPWENMKINNLGSGGVMFDTSFLEEKGQDLRELNLLTERFAIVLMAGIAAEKLVYKNSEGGEEDNQKLSEIYKSLGINYSQIKIKQRLAILQAETLIEKYKDAYFALVEAMEKRLSVTECQAIIEEKKSSQLNELTPQN</sequence>
<organism evidence="2 3">
    <name type="scientific">Cyanobacterium aponinum 0216</name>
    <dbReference type="NCBI Taxonomy" id="2676140"/>
    <lineage>
        <taxon>Bacteria</taxon>
        <taxon>Bacillati</taxon>
        <taxon>Cyanobacteriota</taxon>
        <taxon>Cyanophyceae</taxon>
        <taxon>Oscillatoriophycideae</taxon>
        <taxon>Chroococcales</taxon>
        <taxon>Geminocystaceae</taxon>
        <taxon>Cyanobacterium</taxon>
    </lineage>
</organism>
<feature type="transmembrane region" description="Helical" evidence="1">
    <location>
        <begin position="7"/>
        <end position="27"/>
    </location>
</feature>
<accession>A0A844GXU0</accession>
<dbReference type="Gene3D" id="1.20.58.760">
    <property type="entry name" value="Peptidase M41"/>
    <property type="match status" value="1"/>
</dbReference>
<name>A0A844GXU0_9CHRO</name>
<evidence type="ECO:0000313" key="2">
    <source>
        <dbReference type="EMBL" id="MTF39649.1"/>
    </source>
</evidence>
<dbReference type="RefSeq" id="WP_155084155.1">
    <property type="nucleotide sequence ID" value="NZ_WMIA01000015.1"/>
</dbReference>
<reference evidence="2 3" key="1">
    <citation type="submission" date="2019-11" db="EMBL/GenBank/DDBJ databases">
        <title>Isolation of a new High Light Tolerant Cyanobacteria.</title>
        <authorList>
            <person name="Dobson Z."/>
            <person name="Vaughn N."/>
            <person name="Vaughn M."/>
            <person name="Fromme P."/>
            <person name="Mazor Y."/>
        </authorList>
    </citation>
    <scope>NUCLEOTIDE SEQUENCE [LARGE SCALE GENOMIC DNA]</scope>
    <source>
        <strain evidence="2 3">0216</strain>
    </source>
</reference>
<keyword evidence="1" id="KW-0472">Membrane</keyword>
<dbReference type="GO" id="GO:0006508">
    <property type="term" value="P:proteolysis"/>
    <property type="evidence" value="ECO:0007669"/>
    <property type="project" value="UniProtKB-KW"/>
</dbReference>
<dbReference type="InterPro" id="IPR037219">
    <property type="entry name" value="Peptidase_M41-like"/>
</dbReference>
<feature type="transmembrane region" description="Helical" evidence="1">
    <location>
        <begin position="33"/>
        <end position="54"/>
    </location>
</feature>
<dbReference type="GO" id="GO:0004176">
    <property type="term" value="F:ATP-dependent peptidase activity"/>
    <property type="evidence" value="ECO:0007669"/>
    <property type="project" value="InterPro"/>
</dbReference>
<dbReference type="EMBL" id="WMIA01000015">
    <property type="protein sequence ID" value="MTF39649.1"/>
    <property type="molecule type" value="Genomic_DNA"/>
</dbReference>
<proteinExistence type="predicted"/>
<protein>
    <submittedName>
        <fullName evidence="2">ATP-dependent Zn protease</fullName>
    </submittedName>
</protein>
<keyword evidence="1" id="KW-0812">Transmembrane</keyword>
<dbReference type="GO" id="GO:0005524">
    <property type="term" value="F:ATP binding"/>
    <property type="evidence" value="ECO:0007669"/>
    <property type="project" value="InterPro"/>
</dbReference>
<keyword evidence="1" id="KW-1133">Transmembrane helix</keyword>
<dbReference type="Proteomes" id="UP000437131">
    <property type="component" value="Unassembled WGS sequence"/>
</dbReference>
<comment type="caution">
    <text evidence="2">The sequence shown here is derived from an EMBL/GenBank/DDBJ whole genome shotgun (WGS) entry which is preliminary data.</text>
</comment>
<evidence type="ECO:0000256" key="1">
    <source>
        <dbReference type="SAM" id="Phobius"/>
    </source>
</evidence>
<dbReference type="PANTHER" id="PTHR33471:SF7">
    <property type="entry name" value="ATP-DEPENDENT ZINC METALLOPROTEASE-RELATED"/>
    <property type="match status" value="1"/>
</dbReference>
<dbReference type="AlphaFoldDB" id="A0A844GXU0"/>
<dbReference type="GO" id="GO:0004222">
    <property type="term" value="F:metalloendopeptidase activity"/>
    <property type="evidence" value="ECO:0007669"/>
    <property type="project" value="InterPro"/>
</dbReference>
<dbReference type="SUPFAM" id="SSF140990">
    <property type="entry name" value="FtsH protease domain-like"/>
    <property type="match status" value="1"/>
</dbReference>
<keyword evidence="2" id="KW-0645">Protease</keyword>
<keyword evidence="2" id="KW-0378">Hydrolase</keyword>
<evidence type="ECO:0000313" key="3">
    <source>
        <dbReference type="Proteomes" id="UP000437131"/>
    </source>
</evidence>
<gene>
    <name evidence="2" type="ORF">GGC33_12020</name>
</gene>
<dbReference type="PANTHER" id="PTHR33471">
    <property type="entry name" value="ATP-DEPENDENT ZINC METALLOPROTEASE-RELATED"/>
    <property type="match status" value="1"/>
</dbReference>